<dbReference type="STRING" id="633194.SAMN05421759_11386"/>
<accession>A0A1N7P8E8</accession>
<feature type="region of interest" description="Disordered" evidence="1">
    <location>
        <begin position="52"/>
        <end position="77"/>
    </location>
</feature>
<evidence type="ECO:0000256" key="1">
    <source>
        <dbReference type="SAM" id="MobiDB-lite"/>
    </source>
</evidence>
<proteinExistence type="predicted"/>
<name>A0A1N7P8E8_9RHOB</name>
<feature type="compositionally biased region" description="Basic and acidic residues" evidence="1">
    <location>
        <begin position="1"/>
        <end position="18"/>
    </location>
</feature>
<organism evidence="2 3">
    <name type="scientific">Roseivivax lentus</name>
    <dbReference type="NCBI Taxonomy" id="633194"/>
    <lineage>
        <taxon>Bacteria</taxon>
        <taxon>Pseudomonadati</taxon>
        <taxon>Pseudomonadota</taxon>
        <taxon>Alphaproteobacteria</taxon>
        <taxon>Rhodobacterales</taxon>
        <taxon>Roseobacteraceae</taxon>
        <taxon>Roseivivax</taxon>
    </lineage>
</organism>
<feature type="region of interest" description="Disordered" evidence="1">
    <location>
        <begin position="1"/>
        <end position="24"/>
    </location>
</feature>
<evidence type="ECO:0008006" key="4">
    <source>
        <dbReference type="Google" id="ProtNLM"/>
    </source>
</evidence>
<sequence>MPRKTDSPKRLSRDRDRSMFVSQGRSVAESVRSIGVTQFTYSRRREAYDGLKTDEAKQLEQGTSGSTRQRRISRSRN</sequence>
<dbReference type="Proteomes" id="UP000186684">
    <property type="component" value="Unassembled WGS sequence"/>
</dbReference>
<reference evidence="3" key="1">
    <citation type="submission" date="2017-01" db="EMBL/GenBank/DDBJ databases">
        <authorList>
            <person name="Varghese N."/>
            <person name="Submissions S."/>
        </authorList>
    </citation>
    <scope>NUCLEOTIDE SEQUENCE [LARGE SCALE GENOMIC DNA]</scope>
    <source>
        <strain evidence="3">DSM 29430</strain>
    </source>
</reference>
<protein>
    <recommendedName>
        <fullName evidence="4">Transposase</fullName>
    </recommendedName>
</protein>
<keyword evidence="3" id="KW-1185">Reference proteome</keyword>
<dbReference type="EMBL" id="FTOQ01000013">
    <property type="protein sequence ID" value="SIT06915.1"/>
    <property type="molecule type" value="Genomic_DNA"/>
</dbReference>
<evidence type="ECO:0000313" key="2">
    <source>
        <dbReference type="EMBL" id="SIT06915.1"/>
    </source>
</evidence>
<gene>
    <name evidence="2" type="ORF">SAMN05421759_11386</name>
</gene>
<feature type="compositionally biased region" description="Basic residues" evidence="1">
    <location>
        <begin position="68"/>
        <end position="77"/>
    </location>
</feature>
<dbReference type="AlphaFoldDB" id="A0A1N7P8E8"/>
<evidence type="ECO:0000313" key="3">
    <source>
        <dbReference type="Proteomes" id="UP000186684"/>
    </source>
</evidence>